<dbReference type="RefSeq" id="WP_350243422.1">
    <property type="nucleotide sequence ID" value="NZ_CP158299.1"/>
</dbReference>
<dbReference type="KEGG" id="dsc:ABOD76_18405"/>
<dbReference type="EMBL" id="CP158299">
    <property type="protein sequence ID" value="XBV85385.1"/>
    <property type="molecule type" value="Genomic_DNA"/>
</dbReference>
<dbReference type="Pfam" id="PF12697">
    <property type="entry name" value="Abhydrolase_6"/>
    <property type="match status" value="1"/>
</dbReference>
<reference evidence="2" key="1">
    <citation type="submission" date="2024-06" db="EMBL/GenBank/DDBJ databases">
        <title>Draft Genome Sequence of Deinococcus sonorensis Type Strain KR-87, a Biofilm Producing Representative of the Genus Deinococcus.</title>
        <authorList>
            <person name="Boren L.S."/>
            <person name="Grosso R.A."/>
            <person name="Hugenberg-Cox A.N."/>
            <person name="Hill J.T.E."/>
            <person name="Albert C.M."/>
            <person name="Tuohy J.M."/>
        </authorList>
    </citation>
    <scope>NUCLEOTIDE SEQUENCE</scope>
    <source>
        <strain evidence="2">KR-87</strain>
    </source>
</reference>
<dbReference type="Gene3D" id="3.40.50.1820">
    <property type="entry name" value="alpha/beta hydrolase"/>
    <property type="match status" value="1"/>
</dbReference>
<dbReference type="AlphaFoldDB" id="A0AAU7U9V8"/>
<name>A0AAU7U9V8_9DEIO</name>
<dbReference type="InterPro" id="IPR000073">
    <property type="entry name" value="AB_hydrolase_1"/>
</dbReference>
<protein>
    <submittedName>
        <fullName evidence="2">Alpha/beta fold hydrolase</fullName>
    </submittedName>
</protein>
<evidence type="ECO:0000313" key="2">
    <source>
        <dbReference type="EMBL" id="XBV85385.1"/>
    </source>
</evidence>
<keyword evidence="2" id="KW-0378">Hydrolase</keyword>
<dbReference type="PANTHER" id="PTHR47381">
    <property type="entry name" value="ALPHA/BETA-HYDROLASES SUPERFAMILY PROTEIN"/>
    <property type="match status" value="1"/>
</dbReference>
<dbReference type="PANTHER" id="PTHR47381:SF3">
    <property type="entry name" value="ALPHA_BETA-HYDROLASES SUPERFAMILY PROTEIN"/>
    <property type="match status" value="1"/>
</dbReference>
<gene>
    <name evidence="2" type="ORF">ABOD76_18405</name>
</gene>
<proteinExistence type="predicted"/>
<organism evidence="2">
    <name type="scientific">Deinococcus sonorensis KR-87</name>
    <dbReference type="NCBI Taxonomy" id="694439"/>
    <lineage>
        <taxon>Bacteria</taxon>
        <taxon>Thermotogati</taxon>
        <taxon>Deinococcota</taxon>
        <taxon>Deinococci</taxon>
        <taxon>Deinococcales</taxon>
        <taxon>Deinococcaceae</taxon>
        <taxon>Deinococcus</taxon>
    </lineage>
</organism>
<dbReference type="SUPFAM" id="SSF53474">
    <property type="entry name" value="alpha/beta-Hydrolases"/>
    <property type="match status" value="1"/>
</dbReference>
<feature type="domain" description="AB hydrolase-1" evidence="1">
    <location>
        <begin position="44"/>
        <end position="220"/>
    </location>
</feature>
<sequence>MTDTLPARPLAAGQPYRVERHVLAGIPCLIECPDHDGPLSALCVVLHGAYNSKEGKLGVYPELCAHGVAVVLPDAALHGERQDPQHSPDVLGERNYVWTAAARTSHEMGRLIDALHAQYGPLPVWAVGSSMGGYTAQFLALQEPRVTRVAAVITAGVWQDPRATLPEARAYLDGFRPVQHARLAPPTALLLLNGTADEVFPLSAVEQTVQAYRAAYAQAGCPEQFEARLYEGVPHYTSRGMQRDVVRFLLDGLPTATLRP</sequence>
<dbReference type="GO" id="GO:0016787">
    <property type="term" value="F:hydrolase activity"/>
    <property type="evidence" value="ECO:0007669"/>
    <property type="project" value="UniProtKB-KW"/>
</dbReference>
<dbReference type="InterPro" id="IPR029058">
    <property type="entry name" value="AB_hydrolase_fold"/>
</dbReference>
<accession>A0AAU7U9V8</accession>
<evidence type="ECO:0000259" key="1">
    <source>
        <dbReference type="Pfam" id="PF12697"/>
    </source>
</evidence>